<sequence length="98" mass="10874">MARTQTIVQLSDALVEQLDAEASARGVSRSALVREAVERHLAESSRAAIGRRIADGYLRMPQHQPDGWADLDRLADASTRETLQRLDHEESEAGLPPW</sequence>
<evidence type="ECO:0000313" key="3">
    <source>
        <dbReference type="Proteomes" id="UP000727993"/>
    </source>
</evidence>
<dbReference type="CDD" id="cd21631">
    <property type="entry name" value="RHH_CopG_NikR-like"/>
    <property type="match status" value="1"/>
</dbReference>
<dbReference type="InterPro" id="IPR013321">
    <property type="entry name" value="Arc_rbn_hlx_hlx"/>
</dbReference>
<reference evidence="2 3" key="1">
    <citation type="submission" date="2020-10" db="EMBL/GenBank/DDBJ databases">
        <title>Connecting structure to function with the recovery of over 1000 high-quality activated sludge metagenome-assembled genomes encoding full-length rRNA genes using long-read sequencing.</title>
        <authorList>
            <person name="Singleton C.M."/>
            <person name="Petriglieri F."/>
            <person name="Kristensen J.M."/>
            <person name="Kirkegaard R.H."/>
            <person name="Michaelsen T.Y."/>
            <person name="Andersen M.H."/>
            <person name="Karst S.M."/>
            <person name="Dueholm M.S."/>
            <person name="Nielsen P.H."/>
            <person name="Albertsen M."/>
        </authorList>
    </citation>
    <scope>NUCLEOTIDE SEQUENCE [LARGE SCALE GENOMIC DNA]</scope>
    <source>
        <strain evidence="2">Lyne_18-Q3-R50-59_MAXAC.006</strain>
    </source>
</reference>
<dbReference type="InterPro" id="IPR010985">
    <property type="entry name" value="Ribbon_hlx_hlx"/>
</dbReference>
<dbReference type="Proteomes" id="UP000727993">
    <property type="component" value="Unassembled WGS sequence"/>
</dbReference>
<dbReference type="EMBL" id="JADJZA010000011">
    <property type="protein sequence ID" value="MBK9299050.1"/>
    <property type="molecule type" value="Genomic_DNA"/>
</dbReference>
<feature type="domain" description="Ribbon-helix-helix protein CopG" evidence="1">
    <location>
        <begin position="8"/>
        <end position="43"/>
    </location>
</feature>
<evidence type="ECO:0000313" key="2">
    <source>
        <dbReference type="EMBL" id="MBK9299050.1"/>
    </source>
</evidence>
<organism evidence="2 3">
    <name type="scientific">Candidatus Neomicrothrix subdominans</name>
    <dbReference type="NCBI Taxonomy" id="2954438"/>
    <lineage>
        <taxon>Bacteria</taxon>
        <taxon>Bacillati</taxon>
        <taxon>Actinomycetota</taxon>
        <taxon>Acidimicrobiia</taxon>
        <taxon>Acidimicrobiales</taxon>
        <taxon>Microthrixaceae</taxon>
        <taxon>Candidatus Neomicrothrix</taxon>
    </lineage>
</organism>
<dbReference type="AlphaFoldDB" id="A0A936NFI7"/>
<dbReference type="Gene3D" id="1.10.1220.10">
    <property type="entry name" value="Met repressor-like"/>
    <property type="match status" value="1"/>
</dbReference>
<evidence type="ECO:0000259" key="1">
    <source>
        <dbReference type="Pfam" id="PF01402"/>
    </source>
</evidence>
<proteinExistence type="predicted"/>
<dbReference type="SUPFAM" id="SSF47598">
    <property type="entry name" value="Ribbon-helix-helix"/>
    <property type="match status" value="1"/>
</dbReference>
<gene>
    <name evidence="2" type="ORF">IPN02_19955</name>
</gene>
<comment type="caution">
    <text evidence="2">The sequence shown here is derived from an EMBL/GenBank/DDBJ whole genome shotgun (WGS) entry which is preliminary data.</text>
</comment>
<protein>
    <submittedName>
        <fullName evidence="2">CopG family transcriptional regulator</fullName>
    </submittedName>
</protein>
<accession>A0A936NFI7</accession>
<dbReference type="GO" id="GO:0006355">
    <property type="term" value="P:regulation of DNA-templated transcription"/>
    <property type="evidence" value="ECO:0007669"/>
    <property type="project" value="InterPro"/>
</dbReference>
<name>A0A936NFI7_9ACTN</name>
<dbReference type="InterPro" id="IPR002145">
    <property type="entry name" value="CopG"/>
</dbReference>
<dbReference type="Pfam" id="PF01402">
    <property type="entry name" value="RHH_1"/>
    <property type="match status" value="1"/>
</dbReference>